<dbReference type="AlphaFoldDB" id="A0A645DNB4"/>
<gene>
    <name evidence="1" type="ORF">SDC9_138077</name>
</gene>
<name>A0A645DNB4_9ZZZZ</name>
<protein>
    <submittedName>
        <fullName evidence="1">Uncharacterized protein</fullName>
    </submittedName>
</protein>
<accession>A0A645DNB4</accession>
<proteinExistence type="predicted"/>
<comment type="caution">
    <text evidence="1">The sequence shown here is derived from an EMBL/GenBank/DDBJ whole genome shotgun (WGS) entry which is preliminary data.</text>
</comment>
<reference evidence="1" key="1">
    <citation type="submission" date="2019-08" db="EMBL/GenBank/DDBJ databases">
        <authorList>
            <person name="Kucharzyk K."/>
            <person name="Murdoch R.W."/>
            <person name="Higgins S."/>
            <person name="Loffler F."/>
        </authorList>
    </citation>
    <scope>NUCLEOTIDE SEQUENCE</scope>
</reference>
<evidence type="ECO:0000313" key="1">
    <source>
        <dbReference type="EMBL" id="MPM90954.1"/>
    </source>
</evidence>
<dbReference type="EMBL" id="VSSQ01038083">
    <property type="protein sequence ID" value="MPM90954.1"/>
    <property type="molecule type" value="Genomic_DNA"/>
</dbReference>
<sequence>MGPAGGTALEPEIVEAFLPVGQVFVMEVERSRLDRPDEGGDFGDFGLTQLRIAAAGAVVGGFRLGRIVLRAGVVLMITVACAFQKIVRFAEIGVAAPAADADAVAAEDQFDAALPGITVQLAHIAGEAGINPGVPIETVGEDAVAATLKCKIDFPPPAAEAGAAAVAPFQSVASAFAAKQRTGADAQFDVGIIENFRTAKNPRRDFQLAQCLQRIEYADCGIGGDGDSCCIHRELIGLFRNPRRDHRARPAIQRQKRALMVAEEAAELRPDHCRFGYDGG</sequence>
<organism evidence="1">
    <name type="scientific">bioreactor metagenome</name>
    <dbReference type="NCBI Taxonomy" id="1076179"/>
    <lineage>
        <taxon>unclassified sequences</taxon>
        <taxon>metagenomes</taxon>
        <taxon>ecological metagenomes</taxon>
    </lineage>
</organism>